<evidence type="ECO:0000313" key="1">
    <source>
        <dbReference type="EMBL" id="MDG0815796.1"/>
    </source>
</evidence>
<accession>A0ABT6DG49</accession>
<organism evidence="1 2">
    <name type="scientific">Bdellovibrio svalbardensis</name>
    <dbReference type="NCBI Taxonomy" id="2972972"/>
    <lineage>
        <taxon>Bacteria</taxon>
        <taxon>Pseudomonadati</taxon>
        <taxon>Bdellovibrionota</taxon>
        <taxon>Bdellovibrionia</taxon>
        <taxon>Bdellovibrionales</taxon>
        <taxon>Pseudobdellovibrionaceae</taxon>
        <taxon>Bdellovibrio</taxon>
    </lineage>
</organism>
<dbReference type="EMBL" id="JANRMI010000001">
    <property type="protein sequence ID" value="MDG0815796.1"/>
    <property type="molecule type" value="Genomic_DNA"/>
</dbReference>
<comment type="caution">
    <text evidence="1">The sequence shown here is derived from an EMBL/GenBank/DDBJ whole genome shotgun (WGS) entry which is preliminary data.</text>
</comment>
<evidence type="ECO:0000313" key="2">
    <source>
        <dbReference type="Proteomes" id="UP001152321"/>
    </source>
</evidence>
<reference evidence="1" key="1">
    <citation type="submission" date="2022-08" db="EMBL/GenBank/DDBJ databases">
        <title>Novel Bdellovibrio Species Isolated from Svalbard: Designation Bdellovibrio svalbardensis.</title>
        <authorList>
            <person name="Mitchell R.J."/>
            <person name="Choi S.Y."/>
        </authorList>
    </citation>
    <scope>NUCLEOTIDE SEQUENCE</scope>
    <source>
        <strain evidence="1">PAP01</strain>
    </source>
</reference>
<dbReference type="Proteomes" id="UP001152321">
    <property type="component" value="Unassembled WGS sequence"/>
</dbReference>
<dbReference type="RefSeq" id="WP_277577266.1">
    <property type="nucleotide sequence ID" value="NZ_JANRMI010000001.1"/>
</dbReference>
<proteinExistence type="predicted"/>
<protein>
    <recommendedName>
        <fullName evidence="3">DUF4423 domain-containing protein</fullName>
    </recommendedName>
</protein>
<sequence>MEANTSELQDQVRQDIDVFVGRYKDPRKALNMLSSRSNIHTKTLKRLLDKTHRPGYQTLYKLYSSLLETTDLSSLVRNAPPAIRDKLQKSDPQLKTSPLHKYNLDIEKEILKDSCFAELYVLAETQPFDLRFVKHRFGVYGEEILHKMLQMNVLRQLGNGQYGLGENRAPFSAKSIKSVGIRLTERYSKPSRTDENYANYMGLFFESVNELTYRKWIEIEERAFRERIELLQDPSSRGTLPVFMFSVIDTLREPSS</sequence>
<gene>
    <name evidence="1" type="ORF">NWE73_05450</name>
</gene>
<keyword evidence="2" id="KW-1185">Reference proteome</keyword>
<name>A0ABT6DG49_9BACT</name>
<evidence type="ECO:0008006" key="3">
    <source>
        <dbReference type="Google" id="ProtNLM"/>
    </source>
</evidence>